<dbReference type="Proteomes" id="UP001431783">
    <property type="component" value="Unassembled WGS sequence"/>
</dbReference>
<sequence length="175" mass="19185">MYFQHIFTVLVVLFGFGLCDITNVIPTVSTTSKSTGRSVDPFLPHATYLSANSYVDNVPYGVAYNAKPTPPAQGYQGYLTKIMPSAQTTLEVALWLFSKIGTVLFGSTFLFLIGGLFNALICTFTPLCAYDFHGFGLLNNESVRSLMTPDKISTAAALVQDAIGKYNRMQREMPN</sequence>
<evidence type="ECO:0000313" key="3">
    <source>
        <dbReference type="Proteomes" id="UP001431783"/>
    </source>
</evidence>
<organism evidence="2 3">
    <name type="scientific">Henosepilachna vigintioctopunctata</name>
    <dbReference type="NCBI Taxonomy" id="420089"/>
    <lineage>
        <taxon>Eukaryota</taxon>
        <taxon>Metazoa</taxon>
        <taxon>Ecdysozoa</taxon>
        <taxon>Arthropoda</taxon>
        <taxon>Hexapoda</taxon>
        <taxon>Insecta</taxon>
        <taxon>Pterygota</taxon>
        <taxon>Neoptera</taxon>
        <taxon>Endopterygota</taxon>
        <taxon>Coleoptera</taxon>
        <taxon>Polyphaga</taxon>
        <taxon>Cucujiformia</taxon>
        <taxon>Coccinelloidea</taxon>
        <taxon>Coccinellidae</taxon>
        <taxon>Epilachninae</taxon>
        <taxon>Epilachnini</taxon>
        <taxon>Henosepilachna</taxon>
    </lineage>
</organism>
<feature type="transmembrane region" description="Helical" evidence="1">
    <location>
        <begin position="92"/>
        <end position="117"/>
    </location>
</feature>
<feature type="transmembrane region" description="Helical" evidence="1">
    <location>
        <begin position="6"/>
        <end position="28"/>
    </location>
</feature>
<keyword evidence="1" id="KW-0472">Membrane</keyword>
<keyword evidence="1" id="KW-1133">Transmembrane helix</keyword>
<dbReference type="EMBL" id="JARQZJ010000067">
    <property type="protein sequence ID" value="KAK9881158.1"/>
    <property type="molecule type" value="Genomic_DNA"/>
</dbReference>
<dbReference type="AlphaFoldDB" id="A0AAW1UIV5"/>
<proteinExistence type="predicted"/>
<evidence type="ECO:0000256" key="1">
    <source>
        <dbReference type="SAM" id="Phobius"/>
    </source>
</evidence>
<evidence type="ECO:0000313" key="2">
    <source>
        <dbReference type="EMBL" id="KAK9881158.1"/>
    </source>
</evidence>
<accession>A0AAW1UIV5</accession>
<protein>
    <submittedName>
        <fullName evidence="2">Uncharacterized protein</fullName>
    </submittedName>
</protein>
<comment type="caution">
    <text evidence="2">The sequence shown here is derived from an EMBL/GenBank/DDBJ whole genome shotgun (WGS) entry which is preliminary data.</text>
</comment>
<keyword evidence="1" id="KW-0812">Transmembrane</keyword>
<reference evidence="2 3" key="1">
    <citation type="submission" date="2023-03" db="EMBL/GenBank/DDBJ databases">
        <title>Genome insight into feeding habits of ladybird beetles.</title>
        <authorList>
            <person name="Li H.-S."/>
            <person name="Huang Y.-H."/>
            <person name="Pang H."/>
        </authorList>
    </citation>
    <scope>NUCLEOTIDE SEQUENCE [LARGE SCALE GENOMIC DNA]</scope>
    <source>
        <strain evidence="2">SYSU_2023b</strain>
        <tissue evidence="2">Whole body</tissue>
    </source>
</reference>
<gene>
    <name evidence="2" type="ORF">WA026_014508</name>
</gene>
<name>A0AAW1UIV5_9CUCU</name>
<keyword evidence="3" id="KW-1185">Reference proteome</keyword>